<dbReference type="OrthoDB" id="6016419at2"/>
<evidence type="ECO:0000313" key="3">
    <source>
        <dbReference type="Proteomes" id="UP000291106"/>
    </source>
</evidence>
<keyword evidence="3" id="KW-1185">Reference proteome</keyword>
<gene>
    <name evidence="2" type="ORF">EXU30_14730</name>
</gene>
<dbReference type="PANTHER" id="PTHR43471:SF1">
    <property type="entry name" value="ABC TRANSPORTER PERMEASE PROTEIN NOSY-RELATED"/>
    <property type="match status" value="1"/>
</dbReference>
<dbReference type="PANTHER" id="PTHR43471">
    <property type="entry name" value="ABC TRANSPORTER PERMEASE"/>
    <property type="match status" value="1"/>
</dbReference>
<dbReference type="RefSeq" id="WP_130601277.1">
    <property type="nucleotide sequence ID" value="NZ_CP036200.1"/>
</dbReference>
<name>A0A411PJM1_9GAMM</name>
<dbReference type="KEGG" id="smai:EXU30_14730"/>
<protein>
    <submittedName>
        <fullName evidence="2">DUF3526 domain-containing protein</fullName>
    </submittedName>
</protein>
<feature type="transmembrane region" description="Helical" evidence="1">
    <location>
        <begin position="243"/>
        <end position="262"/>
    </location>
</feature>
<sequence length="423" mass="47940">MSYLAHIKRETRFLFKQRYVLAILSIVFSLSVFAVWSGILESQAQSKTIERLIEKDAQERAHILTKKSDYGSAGYYSFHLTYSEPSSAAFAAIGQRDIHPWKHRIRLLALEGQIYETDAANPELSFVGRFDFAFLASVLLPLFVILLLHDMRAAERSSGRYDLLISTAGTWKHLWLARALVLTSALMLALILPLLAGALWSQTPIKLTASMALVVIGHLVFWSLMVLWYTASSFAQKQTSAQIASVLLSAWLAVTVLVPVASDMAINHMIDSPNGGDIVLTQREAVNDAWDLPAKETWDVFLTDYPQWRELATKPPEKGFNWKWYYAFQHVGDLKTHELSQGFRDAKIAKDTLAGRFALLSPPMFTQRLIASIAQTDTQAAVAYEQSVRDYHQTMRHFYYPRLFGEAEFDQQEMAKLPEFSHL</sequence>
<dbReference type="AlphaFoldDB" id="A0A411PJM1"/>
<dbReference type="EMBL" id="CP036200">
    <property type="protein sequence ID" value="QBF83801.1"/>
    <property type="molecule type" value="Genomic_DNA"/>
</dbReference>
<keyword evidence="1" id="KW-0812">Transmembrane</keyword>
<accession>A0A411PJM1</accession>
<dbReference type="Pfam" id="PF12040">
    <property type="entry name" value="DUF3526"/>
    <property type="match status" value="1"/>
</dbReference>
<feature type="transmembrane region" description="Helical" evidence="1">
    <location>
        <begin position="132"/>
        <end position="154"/>
    </location>
</feature>
<feature type="transmembrane region" description="Helical" evidence="1">
    <location>
        <begin position="207"/>
        <end position="231"/>
    </location>
</feature>
<keyword evidence="1" id="KW-0472">Membrane</keyword>
<dbReference type="Proteomes" id="UP000291106">
    <property type="component" value="Chromosome"/>
</dbReference>
<feature type="transmembrane region" description="Helical" evidence="1">
    <location>
        <begin position="175"/>
        <end position="201"/>
    </location>
</feature>
<evidence type="ECO:0000256" key="1">
    <source>
        <dbReference type="SAM" id="Phobius"/>
    </source>
</evidence>
<organism evidence="2 3">
    <name type="scientific">Shewanella maritima</name>
    <dbReference type="NCBI Taxonomy" id="2520507"/>
    <lineage>
        <taxon>Bacteria</taxon>
        <taxon>Pseudomonadati</taxon>
        <taxon>Pseudomonadota</taxon>
        <taxon>Gammaproteobacteria</taxon>
        <taxon>Alteromonadales</taxon>
        <taxon>Shewanellaceae</taxon>
        <taxon>Shewanella</taxon>
    </lineage>
</organism>
<evidence type="ECO:0000313" key="2">
    <source>
        <dbReference type="EMBL" id="QBF83801.1"/>
    </source>
</evidence>
<proteinExistence type="predicted"/>
<keyword evidence="1" id="KW-1133">Transmembrane helix</keyword>
<feature type="transmembrane region" description="Helical" evidence="1">
    <location>
        <begin position="20"/>
        <end position="39"/>
    </location>
</feature>
<dbReference type="InterPro" id="IPR021913">
    <property type="entry name" value="DUF3526"/>
</dbReference>
<reference evidence="2 3" key="1">
    <citation type="submission" date="2019-02" db="EMBL/GenBank/DDBJ databases">
        <title>Shewanella sp. D4-2 isolated from Dokdo Island.</title>
        <authorList>
            <person name="Baek K."/>
        </authorList>
    </citation>
    <scope>NUCLEOTIDE SEQUENCE [LARGE SCALE GENOMIC DNA]</scope>
    <source>
        <strain evidence="2 3">D4-2</strain>
    </source>
</reference>